<dbReference type="STRING" id="361279.SAMN05421663_10693"/>
<evidence type="ECO:0000256" key="5">
    <source>
        <dbReference type="ARBA" id="ARBA00022989"/>
    </source>
</evidence>
<evidence type="ECO:0000256" key="6">
    <source>
        <dbReference type="ARBA" id="ARBA00023136"/>
    </source>
</evidence>
<feature type="transmembrane region" description="Helical" evidence="7">
    <location>
        <begin position="271"/>
        <end position="291"/>
    </location>
</feature>
<dbReference type="Proteomes" id="UP000198666">
    <property type="component" value="Unassembled WGS sequence"/>
</dbReference>
<dbReference type="EMBL" id="FMZB01000006">
    <property type="protein sequence ID" value="SDD04837.1"/>
    <property type="molecule type" value="Genomic_DNA"/>
</dbReference>
<feature type="transmembrane region" description="Helical" evidence="7">
    <location>
        <begin position="245"/>
        <end position="265"/>
    </location>
</feature>
<gene>
    <name evidence="8" type="ORF">SAMN05421663_10693</name>
</gene>
<dbReference type="GO" id="GO:0016020">
    <property type="term" value="C:membrane"/>
    <property type="evidence" value="ECO:0007669"/>
    <property type="project" value="UniProtKB-SubCell"/>
</dbReference>
<evidence type="ECO:0000313" key="9">
    <source>
        <dbReference type="Proteomes" id="UP000198666"/>
    </source>
</evidence>
<evidence type="ECO:0000256" key="2">
    <source>
        <dbReference type="ARBA" id="ARBA00022448"/>
    </source>
</evidence>
<keyword evidence="4 7" id="KW-0812">Transmembrane</keyword>
<dbReference type="PANTHER" id="PTHR36838:SF1">
    <property type="entry name" value="SLR1864 PROTEIN"/>
    <property type="match status" value="1"/>
</dbReference>
<keyword evidence="5 7" id="KW-1133">Transmembrane helix</keyword>
<proteinExistence type="predicted"/>
<evidence type="ECO:0000256" key="4">
    <source>
        <dbReference type="ARBA" id="ARBA00022692"/>
    </source>
</evidence>
<organism evidence="8 9">
    <name type="scientific">Terribacillus halophilus</name>
    <dbReference type="NCBI Taxonomy" id="361279"/>
    <lineage>
        <taxon>Bacteria</taxon>
        <taxon>Bacillati</taxon>
        <taxon>Bacillota</taxon>
        <taxon>Bacilli</taxon>
        <taxon>Bacillales</taxon>
        <taxon>Bacillaceae</taxon>
        <taxon>Terribacillus</taxon>
    </lineage>
</organism>
<evidence type="ECO:0008006" key="10">
    <source>
        <dbReference type="Google" id="ProtNLM"/>
    </source>
</evidence>
<evidence type="ECO:0000313" key="8">
    <source>
        <dbReference type="EMBL" id="SDD04837.1"/>
    </source>
</evidence>
<evidence type="ECO:0000256" key="3">
    <source>
        <dbReference type="ARBA" id="ARBA00022475"/>
    </source>
</evidence>
<feature type="transmembrane region" description="Helical" evidence="7">
    <location>
        <begin position="110"/>
        <end position="138"/>
    </location>
</feature>
<keyword evidence="9" id="KW-1185">Reference proteome</keyword>
<comment type="subcellular location">
    <subcellularLocation>
        <location evidence="1">Membrane</location>
        <topology evidence="1">Multi-pass membrane protein</topology>
    </subcellularLocation>
</comment>
<dbReference type="PANTHER" id="PTHR36838">
    <property type="entry name" value="AUXIN EFFLUX CARRIER FAMILY PROTEIN"/>
    <property type="match status" value="1"/>
</dbReference>
<reference evidence="9" key="1">
    <citation type="submission" date="2016-10" db="EMBL/GenBank/DDBJ databases">
        <authorList>
            <person name="Varghese N."/>
            <person name="Submissions S."/>
        </authorList>
    </citation>
    <scope>NUCLEOTIDE SEQUENCE [LARGE SCALE GENOMIC DNA]</scope>
    <source>
        <strain evidence="9">DSM 21620</strain>
    </source>
</reference>
<feature type="transmembrane region" description="Helical" evidence="7">
    <location>
        <begin position="303"/>
        <end position="322"/>
    </location>
</feature>
<dbReference type="OrthoDB" id="9798064at2"/>
<dbReference type="InterPro" id="IPR004776">
    <property type="entry name" value="Mem_transp_PIN-like"/>
</dbReference>
<keyword evidence="6 7" id="KW-0472">Membrane</keyword>
<dbReference type="GO" id="GO:0055085">
    <property type="term" value="P:transmembrane transport"/>
    <property type="evidence" value="ECO:0007669"/>
    <property type="project" value="InterPro"/>
</dbReference>
<feature type="transmembrane region" description="Helical" evidence="7">
    <location>
        <begin position="6"/>
        <end position="25"/>
    </location>
</feature>
<accession>A0A1G6RLK6</accession>
<protein>
    <recommendedName>
        <fullName evidence="10">Transporter</fullName>
    </recommendedName>
</protein>
<evidence type="ECO:0000256" key="7">
    <source>
        <dbReference type="SAM" id="Phobius"/>
    </source>
</evidence>
<dbReference type="Pfam" id="PF03547">
    <property type="entry name" value="Mem_trans"/>
    <property type="match status" value="1"/>
</dbReference>
<dbReference type="RefSeq" id="WP_093727470.1">
    <property type="nucleotide sequence ID" value="NZ_FMZB01000006.1"/>
</dbReference>
<dbReference type="AlphaFoldDB" id="A0A1G6RLK6"/>
<keyword evidence="2" id="KW-0813">Transport</keyword>
<feature type="transmembrane region" description="Helical" evidence="7">
    <location>
        <begin position="215"/>
        <end position="233"/>
    </location>
</feature>
<feature type="transmembrane region" description="Helical" evidence="7">
    <location>
        <begin position="68"/>
        <end position="90"/>
    </location>
</feature>
<name>A0A1G6RLK6_9BACI</name>
<keyword evidence="3" id="KW-1003">Cell membrane</keyword>
<sequence length="323" mass="34444">MSFGEIFIILVPIFFVILLGFIAGNRGIFNKETSKGINTLVTKIALPAHLFVGITTTSRETIFDKASFLGSLLIGVIGFFVVVLLITKWTSKYDFVQSTMFSLNSTQPTFAFMGIPVMGSIFGAEAIAIPIALMGIIVNAVLDPLATILGTVGERNRNTDANSDEKQESLLKVTGKSILHGLSEPLACVPIVGLILVLVFNFHLPELGEKSLDQIGDVVSGVALFAVGVTIGINRIKLSFSAFSIAILKAIVQPLAMVLIALALGLKHDDFVMAVLLVSFPGSAVASMIAIRFRSLETEVASAFVISAILSIITLPFLITAIM</sequence>
<evidence type="ECO:0000256" key="1">
    <source>
        <dbReference type="ARBA" id="ARBA00004141"/>
    </source>
</evidence>
<feature type="transmembrane region" description="Helical" evidence="7">
    <location>
        <begin position="186"/>
        <end position="203"/>
    </location>
</feature>